<keyword evidence="3" id="KW-1185">Reference proteome</keyword>
<evidence type="ECO:0000313" key="3">
    <source>
        <dbReference type="Proteomes" id="UP000184363"/>
    </source>
</evidence>
<dbReference type="Proteomes" id="UP000184363">
    <property type="component" value="Unassembled WGS sequence"/>
</dbReference>
<dbReference type="EMBL" id="FRAP01000009">
    <property type="protein sequence ID" value="SHK65208.1"/>
    <property type="molecule type" value="Genomic_DNA"/>
</dbReference>
<organism evidence="2 3">
    <name type="scientific">Pseudonocardia thermophila</name>
    <dbReference type="NCBI Taxonomy" id="1848"/>
    <lineage>
        <taxon>Bacteria</taxon>
        <taxon>Bacillati</taxon>
        <taxon>Actinomycetota</taxon>
        <taxon>Actinomycetes</taxon>
        <taxon>Pseudonocardiales</taxon>
        <taxon>Pseudonocardiaceae</taxon>
        <taxon>Pseudonocardia</taxon>
    </lineage>
</organism>
<dbReference type="RefSeq" id="WP_073457485.1">
    <property type="nucleotide sequence ID" value="NZ_CALGVN010000044.1"/>
</dbReference>
<name>A0A1M6U819_PSETH</name>
<sequence length="94" mass="10139">MSGPAAPQAEDEEETGTEPAAGSRKPSELELRRLAAELAPMVDVWQRLLDQHLPDRAGRCQTCTKGGTGLPAAPWPCSIHGIADLARQWHDRSA</sequence>
<feature type="region of interest" description="Disordered" evidence="1">
    <location>
        <begin position="1"/>
        <end position="28"/>
    </location>
</feature>
<protein>
    <submittedName>
        <fullName evidence="2">Uncharacterized protein</fullName>
    </submittedName>
</protein>
<accession>A0A1M6U819</accession>
<dbReference type="OrthoDB" id="3576110at2"/>
<evidence type="ECO:0000256" key="1">
    <source>
        <dbReference type="SAM" id="MobiDB-lite"/>
    </source>
</evidence>
<evidence type="ECO:0000313" key="2">
    <source>
        <dbReference type="EMBL" id="SHK65208.1"/>
    </source>
</evidence>
<gene>
    <name evidence="2" type="ORF">SAMN05443637_109191</name>
</gene>
<dbReference type="AlphaFoldDB" id="A0A1M6U819"/>
<reference evidence="2 3" key="1">
    <citation type="submission" date="2016-11" db="EMBL/GenBank/DDBJ databases">
        <authorList>
            <person name="Jaros S."/>
            <person name="Januszkiewicz K."/>
            <person name="Wedrychowicz H."/>
        </authorList>
    </citation>
    <scope>NUCLEOTIDE SEQUENCE [LARGE SCALE GENOMIC DNA]</scope>
    <source>
        <strain evidence="2 3">DSM 43832</strain>
    </source>
</reference>
<proteinExistence type="predicted"/>